<comment type="similarity">
    <text evidence="1">Belongs to the prefoldin subunit alpha family.</text>
</comment>
<proteinExistence type="inferred from homology"/>
<name>A0A4V3SJA9_9PEZI</name>
<dbReference type="InParanoid" id="A0A4V3SJA9"/>
<dbReference type="Gene3D" id="1.10.287.370">
    <property type="match status" value="1"/>
</dbReference>
<evidence type="ECO:0000256" key="1">
    <source>
        <dbReference type="ARBA" id="ARBA00010048"/>
    </source>
</evidence>
<dbReference type="GO" id="GO:1990113">
    <property type="term" value="P:RNA polymerase I assembly"/>
    <property type="evidence" value="ECO:0007669"/>
    <property type="project" value="TreeGrafter"/>
</dbReference>
<dbReference type="FunCoup" id="A0A4V3SJA9">
    <property type="interactions" value="1015"/>
</dbReference>
<dbReference type="STRING" id="341454.A0A4V3SJA9"/>
<dbReference type="Pfam" id="PF02996">
    <property type="entry name" value="Prefoldin"/>
    <property type="match status" value="1"/>
</dbReference>
<dbReference type="GO" id="GO:0005737">
    <property type="term" value="C:cytoplasm"/>
    <property type="evidence" value="ECO:0007669"/>
    <property type="project" value="TreeGrafter"/>
</dbReference>
<evidence type="ECO:0000313" key="4">
    <source>
        <dbReference type="EMBL" id="TGZ83305.1"/>
    </source>
</evidence>
<gene>
    <name evidence="4" type="ORF">EX30DRAFT_317405</name>
</gene>
<dbReference type="InterPro" id="IPR011599">
    <property type="entry name" value="PFD_alpha_archaea"/>
</dbReference>
<dbReference type="GO" id="GO:0051082">
    <property type="term" value="F:unfolded protein binding"/>
    <property type="evidence" value="ECO:0007669"/>
    <property type="project" value="InterPro"/>
</dbReference>
<evidence type="ECO:0000256" key="3">
    <source>
        <dbReference type="SAM" id="Coils"/>
    </source>
</evidence>
<dbReference type="FunFam" id="1.10.287.370:FF:000004">
    <property type="entry name" value="Probable prefoldin subunit 5"/>
    <property type="match status" value="1"/>
</dbReference>
<protein>
    <submittedName>
        <fullName evidence="4">Prefoldin alpha subunit</fullName>
    </submittedName>
</protein>
<dbReference type="NCBIfam" id="TIGR00293">
    <property type="entry name" value="prefoldin subunit alpha"/>
    <property type="match status" value="1"/>
</dbReference>
<reference evidence="4 5" key="1">
    <citation type="submission" date="2019-04" db="EMBL/GenBank/DDBJ databases">
        <title>Comparative genomics and transcriptomics to analyze fruiting body development in filamentous ascomycetes.</title>
        <authorList>
            <consortium name="DOE Joint Genome Institute"/>
            <person name="Lutkenhaus R."/>
            <person name="Traeger S."/>
            <person name="Breuer J."/>
            <person name="Kuo A."/>
            <person name="Lipzen A."/>
            <person name="Pangilinan J."/>
            <person name="Dilworth D."/>
            <person name="Sandor L."/>
            <person name="Poggeler S."/>
            <person name="Barry K."/>
            <person name="Grigoriev I.V."/>
            <person name="Nowrousian M."/>
        </authorList>
    </citation>
    <scope>NUCLEOTIDE SEQUENCE [LARGE SCALE GENOMIC DNA]</scope>
    <source>
        <strain evidence="4 5">CBS 389.68</strain>
    </source>
</reference>
<dbReference type="GO" id="GO:1990115">
    <property type="term" value="P:RNA polymerase III assembly"/>
    <property type="evidence" value="ECO:0007669"/>
    <property type="project" value="TreeGrafter"/>
</dbReference>
<dbReference type="SUPFAM" id="SSF46579">
    <property type="entry name" value="Prefoldin"/>
    <property type="match status" value="1"/>
</dbReference>
<feature type="coiled-coil region" evidence="3">
    <location>
        <begin position="17"/>
        <end position="44"/>
    </location>
</feature>
<dbReference type="OrthoDB" id="10267474at2759"/>
<dbReference type="Proteomes" id="UP000298138">
    <property type="component" value="Unassembled WGS sequence"/>
</dbReference>
<keyword evidence="3" id="KW-0175">Coiled coil</keyword>
<dbReference type="CDD" id="cd23157">
    <property type="entry name" value="Prefoldin_5"/>
    <property type="match status" value="1"/>
</dbReference>
<dbReference type="PANTHER" id="PTHR12674:SF2">
    <property type="entry name" value="PREFOLDIN SUBUNIT 5"/>
    <property type="match status" value="1"/>
</dbReference>
<dbReference type="GO" id="GO:1990114">
    <property type="term" value="P:RNA polymerase II core complex assembly"/>
    <property type="evidence" value="ECO:0007669"/>
    <property type="project" value="TreeGrafter"/>
</dbReference>
<evidence type="ECO:0000313" key="5">
    <source>
        <dbReference type="Proteomes" id="UP000298138"/>
    </source>
</evidence>
<keyword evidence="2" id="KW-0143">Chaperone</keyword>
<dbReference type="InterPro" id="IPR009053">
    <property type="entry name" value="Prefoldin"/>
</dbReference>
<accession>A0A4V3SJA9</accession>
<dbReference type="InterPro" id="IPR004127">
    <property type="entry name" value="Prefoldin_subunit_alpha"/>
</dbReference>
<dbReference type="AlphaFoldDB" id="A0A4V3SJA9"/>
<sequence length="154" mass="16921">MSGKPQQQTVDLNSLSVDNLASVKKQLDEELEHLSNSFTKLRQAQSKFRECIISVKKGVHESQAGKTILVPLTTSLYIPGKLADTEKVLVDVGTGYYVEKSTTDAEKFYQSKVDGLGKSLADLEKVIAQKSQNLRIVEDVLRQKVVAQQSAPAS</sequence>
<dbReference type="EMBL" id="ML220114">
    <property type="protein sequence ID" value="TGZ83305.1"/>
    <property type="molecule type" value="Genomic_DNA"/>
</dbReference>
<evidence type="ECO:0000256" key="2">
    <source>
        <dbReference type="ARBA" id="ARBA00023186"/>
    </source>
</evidence>
<dbReference type="GO" id="GO:0016272">
    <property type="term" value="C:prefoldin complex"/>
    <property type="evidence" value="ECO:0007669"/>
    <property type="project" value="InterPro"/>
</dbReference>
<organism evidence="4 5">
    <name type="scientific">Ascodesmis nigricans</name>
    <dbReference type="NCBI Taxonomy" id="341454"/>
    <lineage>
        <taxon>Eukaryota</taxon>
        <taxon>Fungi</taxon>
        <taxon>Dikarya</taxon>
        <taxon>Ascomycota</taxon>
        <taxon>Pezizomycotina</taxon>
        <taxon>Pezizomycetes</taxon>
        <taxon>Pezizales</taxon>
        <taxon>Ascodesmidaceae</taxon>
        <taxon>Ascodesmis</taxon>
    </lineage>
</organism>
<dbReference type="PANTHER" id="PTHR12674">
    <property type="entry name" value="PREFOLDIN SUBUNIT 5"/>
    <property type="match status" value="1"/>
</dbReference>
<dbReference type="GO" id="GO:0006457">
    <property type="term" value="P:protein folding"/>
    <property type="evidence" value="ECO:0007669"/>
    <property type="project" value="InterPro"/>
</dbReference>
<keyword evidence="5" id="KW-1185">Reference proteome</keyword>